<evidence type="ECO:0000313" key="2">
    <source>
        <dbReference type="Proteomes" id="UP001501444"/>
    </source>
</evidence>
<accession>A0ABN3G8T7</accession>
<organism evidence="1 2">
    <name type="scientific">Dactylosporangium salmoneum</name>
    <dbReference type="NCBI Taxonomy" id="53361"/>
    <lineage>
        <taxon>Bacteria</taxon>
        <taxon>Bacillati</taxon>
        <taxon>Actinomycetota</taxon>
        <taxon>Actinomycetes</taxon>
        <taxon>Micromonosporales</taxon>
        <taxon>Micromonosporaceae</taxon>
        <taxon>Dactylosporangium</taxon>
    </lineage>
</organism>
<keyword evidence="2" id="KW-1185">Reference proteome</keyword>
<sequence>MNHEMLPALRLLRDARRFGWRLADVSGPVDNRSVQFERHDEDGRHWVRFDLGYLPGPGEDFVRRYRSGSFVANTTDGELRGAHLGVAHTVRILRAYGGIPEAAA</sequence>
<reference evidence="1 2" key="1">
    <citation type="journal article" date="2019" name="Int. J. Syst. Evol. Microbiol.">
        <title>The Global Catalogue of Microorganisms (GCM) 10K type strain sequencing project: providing services to taxonomists for standard genome sequencing and annotation.</title>
        <authorList>
            <consortium name="The Broad Institute Genomics Platform"/>
            <consortium name="The Broad Institute Genome Sequencing Center for Infectious Disease"/>
            <person name="Wu L."/>
            <person name="Ma J."/>
        </authorList>
    </citation>
    <scope>NUCLEOTIDE SEQUENCE [LARGE SCALE GENOMIC DNA]</scope>
    <source>
        <strain evidence="1 2">JCM 3272</strain>
    </source>
</reference>
<name>A0ABN3G8T7_9ACTN</name>
<gene>
    <name evidence="1" type="ORF">GCM10010170_033460</name>
</gene>
<dbReference type="RefSeq" id="WP_344613296.1">
    <property type="nucleotide sequence ID" value="NZ_BAAARV010000025.1"/>
</dbReference>
<comment type="caution">
    <text evidence="1">The sequence shown here is derived from an EMBL/GenBank/DDBJ whole genome shotgun (WGS) entry which is preliminary data.</text>
</comment>
<evidence type="ECO:0000313" key="1">
    <source>
        <dbReference type="EMBL" id="GAA2346577.1"/>
    </source>
</evidence>
<protein>
    <submittedName>
        <fullName evidence="1">Uncharacterized protein</fullName>
    </submittedName>
</protein>
<proteinExistence type="predicted"/>
<dbReference type="Proteomes" id="UP001501444">
    <property type="component" value="Unassembled WGS sequence"/>
</dbReference>
<dbReference type="EMBL" id="BAAARV010000025">
    <property type="protein sequence ID" value="GAA2346577.1"/>
    <property type="molecule type" value="Genomic_DNA"/>
</dbReference>